<accession>A0ACC0WXZ5</accession>
<dbReference type="Proteomes" id="UP001163321">
    <property type="component" value="Chromosome 1"/>
</dbReference>
<evidence type="ECO:0000313" key="2">
    <source>
        <dbReference type="Proteomes" id="UP001163321"/>
    </source>
</evidence>
<organism evidence="1 2">
    <name type="scientific">Peronosclerospora sorghi</name>
    <dbReference type="NCBI Taxonomy" id="230839"/>
    <lineage>
        <taxon>Eukaryota</taxon>
        <taxon>Sar</taxon>
        <taxon>Stramenopiles</taxon>
        <taxon>Oomycota</taxon>
        <taxon>Peronosporomycetes</taxon>
        <taxon>Peronosporales</taxon>
        <taxon>Peronosporaceae</taxon>
        <taxon>Peronosclerospora</taxon>
    </lineage>
</organism>
<keyword evidence="2" id="KW-1185">Reference proteome</keyword>
<gene>
    <name evidence="1" type="ORF">PsorP6_002079</name>
</gene>
<protein>
    <submittedName>
        <fullName evidence="1">Uncharacterized protein</fullName>
    </submittedName>
</protein>
<reference evidence="1 2" key="1">
    <citation type="journal article" date="2022" name="bioRxiv">
        <title>The genome of the oomycete Peronosclerospora sorghi, a cosmopolitan pathogen of maize and sorghum, is inflated with dispersed pseudogenes.</title>
        <authorList>
            <person name="Fletcher K."/>
            <person name="Martin F."/>
            <person name="Isakeit T."/>
            <person name="Cavanaugh K."/>
            <person name="Magill C."/>
            <person name="Michelmore R."/>
        </authorList>
    </citation>
    <scope>NUCLEOTIDE SEQUENCE [LARGE SCALE GENOMIC DNA]</scope>
    <source>
        <strain evidence="1">P6</strain>
    </source>
</reference>
<dbReference type="EMBL" id="CM047580">
    <property type="protein sequence ID" value="KAI9923126.1"/>
    <property type="molecule type" value="Genomic_DNA"/>
</dbReference>
<name>A0ACC0WXZ5_9STRA</name>
<evidence type="ECO:0000313" key="1">
    <source>
        <dbReference type="EMBL" id="KAI9923126.1"/>
    </source>
</evidence>
<comment type="caution">
    <text evidence="1">The sequence shown here is derived from an EMBL/GenBank/DDBJ whole genome shotgun (WGS) entry which is preliminary data.</text>
</comment>
<sequence>MVDTCQAGSLSNAIQSPKVVTIGSSKTGETRTRTILTSGFYGLSVIDRFTFSTLDYLQRIKVGYSIRNKTLQDLFNFYDPKMLSSTPEYRADILGHPIDEVPITEFLGKMLDVHLLKDEEAYPIKATPVSFDSKFDDPTSTTFDDSVKNTAPLSKNATSVGSQQFGFSKGFIAGDIATIITAVLVSAASKTEITLSDVTVSLSINDLQE</sequence>
<proteinExistence type="predicted"/>